<evidence type="ECO:0000313" key="2">
    <source>
        <dbReference type="Proteomes" id="UP000799640"/>
    </source>
</evidence>
<gene>
    <name evidence="1" type="ORF">EJ06DRAFT_532867</name>
</gene>
<reference evidence="1" key="1">
    <citation type="journal article" date="2020" name="Stud. Mycol.">
        <title>101 Dothideomycetes genomes: a test case for predicting lifestyles and emergence of pathogens.</title>
        <authorList>
            <person name="Haridas S."/>
            <person name="Albert R."/>
            <person name="Binder M."/>
            <person name="Bloem J."/>
            <person name="Labutti K."/>
            <person name="Salamov A."/>
            <person name="Andreopoulos B."/>
            <person name="Baker S."/>
            <person name="Barry K."/>
            <person name="Bills G."/>
            <person name="Bluhm B."/>
            <person name="Cannon C."/>
            <person name="Castanera R."/>
            <person name="Culley D."/>
            <person name="Daum C."/>
            <person name="Ezra D."/>
            <person name="Gonzalez J."/>
            <person name="Henrissat B."/>
            <person name="Kuo A."/>
            <person name="Liang C."/>
            <person name="Lipzen A."/>
            <person name="Lutzoni F."/>
            <person name="Magnuson J."/>
            <person name="Mondo S."/>
            <person name="Nolan M."/>
            <person name="Ohm R."/>
            <person name="Pangilinan J."/>
            <person name="Park H.-J."/>
            <person name="Ramirez L."/>
            <person name="Alfaro M."/>
            <person name="Sun H."/>
            <person name="Tritt A."/>
            <person name="Yoshinaga Y."/>
            <person name="Zwiers L.-H."/>
            <person name="Turgeon B."/>
            <person name="Goodwin S."/>
            <person name="Spatafora J."/>
            <person name="Crous P."/>
            <person name="Grigoriev I."/>
        </authorList>
    </citation>
    <scope>NUCLEOTIDE SEQUENCE</scope>
    <source>
        <strain evidence="1">CBS 262.69</strain>
    </source>
</reference>
<proteinExistence type="predicted"/>
<organism evidence="1 2">
    <name type="scientific">Trichodelitschia bisporula</name>
    <dbReference type="NCBI Taxonomy" id="703511"/>
    <lineage>
        <taxon>Eukaryota</taxon>
        <taxon>Fungi</taxon>
        <taxon>Dikarya</taxon>
        <taxon>Ascomycota</taxon>
        <taxon>Pezizomycotina</taxon>
        <taxon>Dothideomycetes</taxon>
        <taxon>Dothideomycetes incertae sedis</taxon>
        <taxon>Phaeotrichales</taxon>
        <taxon>Phaeotrichaceae</taxon>
        <taxon>Trichodelitschia</taxon>
    </lineage>
</organism>
<sequence length="59" mass="6133">MVEESRGPEMRVCGGVDGGSGPPRAGYGFGAWVGWRRAEGGKDTATWGEMLGICADLTS</sequence>
<evidence type="ECO:0000313" key="1">
    <source>
        <dbReference type="EMBL" id="KAF2397867.1"/>
    </source>
</evidence>
<protein>
    <submittedName>
        <fullName evidence="1">Uncharacterized protein</fullName>
    </submittedName>
</protein>
<keyword evidence="2" id="KW-1185">Reference proteome</keyword>
<dbReference type="EMBL" id="ML996702">
    <property type="protein sequence ID" value="KAF2397867.1"/>
    <property type="molecule type" value="Genomic_DNA"/>
</dbReference>
<name>A0A6G1HPU2_9PEZI</name>
<dbReference type="Proteomes" id="UP000799640">
    <property type="component" value="Unassembled WGS sequence"/>
</dbReference>
<dbReference type="AlphaFoldDB" id="A0A6G1HPU2"/>
<accession>A0A6G1HPU2</accession>